<gene>
    <name evidence="4" type="ORF">H9982_05120</name>
</gene>
<feature type="domain" description="Capsule synthesis protein CapA" evidence="3">
    <location>
        <begin position="40"/>
        <end position="285"/>
    </location>
</feature>
<evidence type="ECO:0000259" key="3">
    <source>
        <dbReference type="SMART" id="SM00854"/>
    </source>
</evidence>
<dbReference type="CDD" id="cd07381">
    <property type="entry name" value="MPP_CapA"/>
    <property type="match status" value="1"/>
</dbReference>
<dbReference type="SMART" id="SM00854">
    <property type="entry name" value="PGA_cap"/>
    <property type="match status" value="1"/>
</dbReference>
<evidence type="ECO:0000313" key="4">
    <source>
        <dbReference type="EMBL" id="HIX45583.1"/>
    </source>
</evidence>
<feature type="signal peptide" evidence="2">
    <location>
        <begin position="1"/>
        <end position="22"/>
    </location>
</feature>
<name>A0A9D1VS52_9BACT</name>
<sequence length="370" mass="41125">MKQTASSIATLLIIALSSPSLIAQHTAAPTTTAPATSQLSLLFAGDFMQHLTQIEAAQTDSGYSYDDCWQYVRDEITRADVAIGNFETTLGGKPYGGYPSFCAPDEFFTSLVDAGFDIFLTCNNHSLDTGKRGIERTIEQMRKVKQVAQVGTYIDRADRDKRYPYIFEKNGIKIALLNYTYGTNGLTESAPNIVNRIDTAIMAQDIAKARAAAPDAIIACMHWGIEYEQQPSREQRKLADWLIAHGVDHIIGSHPHVIQPLEMRSDSTGKEHLVVYSLGNYISNMKIRATDGGMMVRLVLEKDSVTRVADCAYSLVYTARPIKSGKKNFELIPAARPREEYSAAVRQGMQIFLNDTRKLLKSCNVTEYVF</sequence>
<dbReference type="InterPro" id="IPR052169">
    <property type="entry name" value="CW_Biosynth-Accessory"/>
</dbReference>
<comment type="similarity">
    <text evidence="1">Belongs to the CapA family.</text>
</comment>
<protein>
    <submittedName>
        <fullName evidence="4">CapA family protein</fullName>
    </submittedName>
</protein>
<evidence type="ECO:0000256" key="2">
    <source>
        <dbReference type="SAM" id="SignalP"/>
    </source>
</evidence>
<dbReference type="PANTHER" id="PTHR33393">
    <property type="entry name" value="POLYGLUTAMINE SYNTHESIS ACCESSORY PROTEIN RV0574C-RELATED"/>
    <property type="match status" value="1"/>
</dbReference>
<accession>A0A9D1VS52</accession>
<comment type="caution">
    <text evidence="4">The sequence shown here is derived from an EMBL/GenBank/DDBJ whole genome shotgun (WGS) entry which is preliminary data.</text>
</comment>
<organism evidence="4 5">
    <name type="scientific">Candidatus Barnesiella excrementipullorum</name>
    <dbReference type="NCBI Taxonomy" id="2838479"/>
    <lineage>
        <taxon>Bacteria</taxon>
        <taxon>Pseudomonadati</taxon>
        <taxon>Bacteroidota</taxon>
        <taxon>Bacteroidia</taxon>
        <taxon>Bacteroidales</taxon>
        <taxon>Barnesiellaceae</taxon>
        <taxon>Barnesiella</taxon>
    </lineage>
</organism>
<dbReference type="InterPro" id="IPR019079">
    <property type="entry name" value="Capsule_synth_CapA"/>
</dbReference>
<proteinExistence type="inferred from homology"/>
<evidence type="ECO:0000256" key="1">
    <source>
        <dbReference type="ARBA" id="ARBA00005662"/>
    </source>
</evidence>
<dbReference type="EMBL" id="DXFB01000135">
    <property type="protein sequence ID" value="HIX45583.1"/>
    <property type="molecule type" value="Genomic_DNA"/>
</dbReference>
<dbReference type="Proteomes" id="UP000824246">
    <property type="component" value="Unassembled WGS sequence"/>
</dbReference>
<dbReference type="PANTHER" id="PTHR33393:SF12">
    <property type="entry name" value="CAPSULE BIOSYNTHESIS PROTEIN CAPA"/>
    <property type="match status" value="1"/>
</dbReference>
<reference evidence="4" key="1">
    <citation type="journal article" date="2021" name="PeerJ">
        <title>Extensive microbial diversity within the chicken gut microbiome revealed by metagenomics and culture.</title>
        <authorList>
            <person name="Gilroy R."/>
            <person name="Ravi A."/>
            <person name="Getino M."/>
            <person name="Pursley I."/>
            <person name="Horton D.L."/>
            <person name="Alikhan N.F."/>
            <person name="Baker D."/>
            <person name="Gharbi K."/>
            <person name="Hall N."/>
            <person name="Watson M."/>
            <person name="Adriaenssens E.M."/>
            <person name="Foster-Nyarko E."/>
            <person name="Jarju S."/>
            <person name="Secka A."/>
            <person name="Antonio M."/>
            <person name="Oren A."/>
            <person name="Chaudhuri R.R."/>
            <person name="La Ragione R."/>
            <person name="Hildebrand F."/>
            <person name="Pallen M.J."/>
        </authorList>
    </citation>
    <scope>NUCLEOTIDE SEQUENCE</scope>
    <source>
        <strain evidence="4">ChiHjej12B11-16260</strain>
    </source>
</reference>
<dbReference type="InterPro" id="IPR029052">
    <property type="entry name" value="Metallo-depent_PP-like"/>
</dbReference>
<keyword evidence="2" id="KW-0732">Signal</keyword>
<reference evidence="4" key="2">
    <citation type="submission" date="2021-04" db="EMBL/GenBank/DDBJ databases">
        <authorList>
            <person name="Gilroy R."/>
        </authorList>
    </citation>
    <scope>NUCLEOTIDE SEQUENCE</scope>
    <source>
        <strain evidence="4">ChiHjej12B11-16260</strain>
    </source>
</reference>
<dbReference type="SUPFAM" id="SSF56300">
    <property type="entry name" value="Metallo-dependent phosphatases"/>
    <property type="match status" value="1"/>
</dbReference>
<evidence type="ECO:0000313" key="5">
    <source>
        <dbReference type="Proteomes" id="UP000824246"/>
    </source>
</evidence>
<feature type="chain" id="PRO_5039237912" evidence="2">
    <location>
        <begin position="23"/>
        <end position="370"/>
    </location>
</feature>
<dbReference type="Gene3D" id="3.60.21.10">
    <property type="match status" value="1"/>
</dbReference>
<dbReference type="AlphaFoldDB" id="A0A9D1VS52"/>
<dbReference type="Pfam" id="PF09587">
    <property type="entry name" value="PGA_cap"/>
    <property type="match status" value="1"/>
</dbReference>